<protein>
    <submittedName>
        <fullName evidence="1">Uncharacterized protein</fullName>
    </submittedName>
</protein>
<sequence length="65" mass="7543">MSYRFLIDPPQHYTTASAPLWQNTQGYTDLTRLTAQTGSYQAYPWTPFHPRDVSRAFGYPPYGQK</sequence>
<organism evidence="1">
    <name type="scientific">viral metagenome</name>
    <dbReference type="NCBI Taxonomy" id="1070528"/>
    <lineage>
        <taxon>unclassified sequences</taxon>
        <taxon>metagenomes</taxon>
        <taxon>organismal metagenomes</taxon>
    </lineage>
</organism>
<dbReference type="AlphaFoldDB" id="A0A6C0BPP9"/>
<name>A0A6C0BPP9_9ZZZZ</name>
<accession>A0A6C0BPP9</accession>
<dbReference type="EMBL" id="MN739201">
    <property type="protein sequence ID" value="QHS93233.1"/>
    <property type="molecule type" value="Genomic_DNA"/>
</dbReference>
<reference evidence="1" key="1">
    <citation type="journal article" date="2020" name="Nature">
        <title>Giant virus diversity and host interactions through global metagenomics.</title>
        <authorList>
            <person name="Schulz F."/>
            <person name="Roux S."/>
            <person name="Paez-Espino D."/>
            <person name="Jungbluth S."/>
            <person name="Walsh D.A."/>
            <person name="Denef V.J."/>
            <person name="McMahon K.D."/>
            <person name="Konstantinidis K.T."/>
            <person name="Eloe-Fadrosh E.A."/>
            <person name="Kyrpides N.C."/>
            <person name="Woyke T."/>
        </authorList>
    </citation>
    <scope>NUCLEOTIDE SEQUENCE</scope>
    <source>
        <strain evidence="1">GVMAG-M-3300017989-17</strain>
    </source>
</reference>
<evidence type="ECO:0000313" key="1">
    <source>
        <dbReference type="EMBL" id="QHS93233.1"/>
    </source>
</evidence>
<proteinExistence type="predicted"/>